<evidence type="ECO:0000313" key="9">
    <source>
        <dbReference type="EMBL" id="CAG7731122.1"/>
    </source>
</evidence>
<keyword evidence="10" id="KW-1185">Reference proteome</keyword>
<comment type="subcellular location">
    <subcellularLocation>
        <location evidence="1">Membrane</location>
        <topology evidence="1">Multi-pass membrane protein</topology>
    </subcellularLocation>
</comment>
<evidence type="ECO:0000256" key="3">
    <source>
        <dbReference type="ARBA" id="ARBA00022692"/>
    </source>
</evidence>
<evidence type="ECO:0000256" key="2">
    <source>
        <dbReference type="ARBA" id="ARBA00009816"/>
    </source>
</evidence>
<dbReference type="Proteomes" id="UP000708208">
    <property type="component" value="Unassembled WGS sequence"/>
</dbReference>
<name>A0A8J2K8I9_9HEXA</name>
<keyword evidence="5 8" id="KW-0472">Membrane</keyword>
<accession>A0A8J2K8I9</accession>
<dbReference type="OrthoDB" id="10042652at2759"/>
<sequence>MYSYSNRTPVTGDLPTITIYVIFFTLFLAFLIIFPGVRKERFTTFTTVTLSLFVGAVILVTNQGSCWHVSESVIESDYIAFSPNEIQGKLGVYIGLKHINITLESKRNPQLLDGNSSIVTNTLLIDYNERFHWDEPEQIRSELKEAMKNKGLPYPILTVVKYLSSDNEDFCWGRTYRLAGFCSSFLLWASFASWLLMNLLLIVVPRYGAYQMIITSVLMLSSNVIYYMLLPEHPLAIHFEQQVLEFQFGWSYWLVAIAGSLCGFVGLIIALIDLMYPHSFSTILEVDYDTPYDRHIIIEESFKGKGRGRSLEDPIDTSIGFGRKILRTLSSKSRTGNEKGLVNNGFEMDPPKSPWANYNRIMNQQHQQKRLNEMGNNSLMNAMAKNPNLARLAAPNHLILNGGTANTNGAAGGIHNGIKTPKSVSFRRQSRLEQTFDIRKRDDSDDESSSNCSSHSDGPKRDKSLHHFQVNVRYPFS</sequence>
<evidence type="ECO:0000256" key="7">
    <source>
        <dbReference type="SAM" id="MobiDB-lite"/>
    </source>
</evidence>
<keyword evidence="6" id="KW-0325">Glycoprotein</keyword>
<evidence type="ECO:0000256" key="6">
    <source>
        <dbReference type="ARBA" id="ARBA00023180"/>
    </source>
</evidence>
<gene>
    <name evidence="9" type="ORF">AFUS01_LOCUS19729</name>
</gene>
<evidence type="ECO:0000256" key="5">
    <source>
        <dbReference type="ARBA" id="ARBA00023136"/>
    </source>
</evidence>
<feature type="region of interest" description="Disordered" evidence="7">
    <location>
        <begin position="435"/>
        <end position="466"/>
    </location>
</feature>
<feature type="transmembrane region" description="Helical" evidence="8">
    <location>
        <begin position="210"/>
        <end position="230"/>
    </location>
</feature>
<dbReference type="Pfam" id="PF10204">
    <property type="entry name" value="DuoxA"/>
    <property type="match status" value="1"/>
</dbReference>
<keyword evidence="3 8" id="KW-0812">Transmembrane</keyword>
<comment type="caution">
    <text evidence="9">The sequence shown here is derived from an EMBL/GenBank/DDBJ whole genome shotgun (WGS) entry which is preliminary data.</text>
</comment>
<keyword evidence="4 8" id="KW-1133">Transmembrane helix</keyword>
<dbReference type="InterPro" id="IPR018469">
    <property type="entry name" value="Dual_oxidase_maturation_fac"/>
</dbReference>
<comment type="similarity">
    <text evidence="2">Belongs to the DUOXA family.</text>
</comment>
<dbReference type="GO" id="GO:0005789">
    <property type="term" value="C:endoplasmic reticulum membrane"/>
    <property type="evidence" value="ECO:0007669"/>
    <property type="project" value="InterPro"/>
</dbReference>
<feature type="transmembrane region" description="Helical" evidence="8">
    <location>
        <begin position="17"/>
        <end position="35"/>
    </location>
</feature>
<dbReference type="GO" id="GO:0015031">
    <property type="term" value="P:protein transport"/>
    <property type="evidence" value="ECO:0007669"/>
    <property type="project" value="InterPro"/>
</dbReference>
<feature type="transmembrane region" description="Helical" evidence="8">
    <location>
        <begin position="185"/>
        <end position="203"/>
    </location>
</feature>
<dbReference type="PANTHER" id="PTHR31158:SF10">
    <property type="entry name" value="LD27791P"/>
    <property type="match status" value="1"/>
</dbReference>
<evidence type="ECO:0000313" key="10">
    <source>
        <dbReference type="Proteomes" id="UP000708208"/>
    </source>
</evidence>
<dbReference type="AlphaFoldDB" id="A0A8J2K8I9"/>
<protein>
    <submittedName>
        <fullName evidence="9">Uncharacterized protein</fullName>
    </submittedName>
</protein>
<dbReference type="EMBL" id="CAJVCH010206213">
    <property type="protein sequence ID" value="CAG7731122.1"/>
    <property type="molecule type" value="Genomic_DNA"/>
</dbReference>
<evidence type="ECO:0000256" key="1">
    <source>
        <dbReference type="ARBA" id="ARBA00004141"/>
    </source>
</evidence>
<proteinExistence type="inferred from homology"/>
<feature type="transmembrane region" description="Helical" evidence="8">
    <location>
        <begin position="250"/>
        <end position="272"/>
    </location>
</feature>
<evidence type="ECO:0000256" key="8">
    <source>
        <dbReference type="SAM" id="Phobius"/>
    </source>
</evidence>
<dbReference type="PANTHER" id="PTHR31158">
    <property type="entry name" value="DUAL OXIDASE 2"/>
    <property type="match status" value="1"/>
</dbReference>
<reference evidence="9" key="1">
    <citation type="submission" date="2021-06" db="EMBL/GenBank/DDBJ databases">
        <authorList>
            <person name="Hodson N. C."/>
            <person name="Mongue J. A."/>
            <person name="Jaron S. K."/>
        </authorList>
    </citation>
    <scope>NUCLEOTIDE SEQUENCE</scope>
</reference>
<evidence type="ECO:0000256" key="4">
    <source>
        <dbReference type="ARBA" id="ARBA00022989"/>
    </source>
</evidence>
<organism evidence="9 10">
    <name type="scientific">Allacma fusca</name>
    <dbReference type="NCBI Taxonomy" id="39272"/>
    <lineage>
        <taxon>Eukaryota</taxon>
        <taxon>Metazoa</taxon>
        <taxon>Ecdysozoa</taxon>
        <taxon>Arthropoda</taxon>
        <taxon>Hexapoda</taxon>
        <taxon>Collembola</taxon>
        <taxon>Symphypleona</taxon>
        <taxon>Sminthuridae</taxon>
        <taxon>Allacma</taxon>
    </lineage>
</organism>